<accession>A9TBD9</accession>
<name>A9TBD9_PHYPA</name>
<dbReference type="PANTHER" id="PTHR31672">
    <property type="entry name" value="BNACNNG10540D PROTEIN"/>
    <property type="match status" value="1"/>
</dbReference>
<dbReference type="Proteomes" id="UP000006727">
    <property type="component" value="Chromosome 3"/>
</dbReference>
<evidence type="ECO:0000313" key="2">
    <source>
        <dbReference type="EMBL" id="PNR58310.1"/>
    </source>
</evidence>
<dbReference type="InParanoid" id="A9TBD9"/>
<evidence type="ECO:0000313" key="4">
    <source>
        <dbReference type="Proteomes" id="UP000006727"/>
    </source>
</evidence>
<dbReference type="EMBL" id="ABEU02000003">
    <property type="protein sequence ID" value="PNR58310.1"/>
    <property type="molecule type" value="Genomic_DNA"/>
</dbReference>
<reference evidence="2 4" key="1">
    <citation type="journal article" date="2008" name="Science">
        <title>The Physcomitrella genome reveals evolutionary insights into the conquest of land by plants.</title>
        <authorList>
            <person name="Rensing S."/>
            <person name="Lang D."/>
            <person name="Zimmer A."/>
            <person name="Terry A."/>
            <person name="Salamov A."/>
            <person name="Shapiro H."/>
            <person name="Nishiyama T."/>
            <person name="Perroud P.-F."/>
            <person name="Lindquist E."/>
            <person name="Kamisugi Y."/>
            <person name="Tanahashi T."/>
            <person name="Sakakibara K."/>
            <person name="Fujita T."/>
            <person name="Oishi K."/>
            <person name="Shin-I T."/>
            <person name="Kuroki Y."/>
            <person name="Toyoda A."/>
            <person name="Suzuki Y."/>
            <person name="Hashimoto A."/>
            <person name="Yamaguchi K."/>
            <person name="Sugano A."/>
            <person name="Kohara Y."/>
            <person name="Fujiyama A."/>
            <person name="Anterola A."/>
            <person name="Aoki S."/>
            <person name="Ashton N."/>
            <person name="Barbazuk W.B."/>
            <person name="Barker E."/>
            <person name="Bennetzen J."/>
            <person name="Bezanilla M."/>
            <person name="Blankenship R."/>
            <person name="Cho S.H."/>
            <person name="Dutcher S."/>
            <person name="Estelle M."/>
            <person name="Fawcett J.A."/>
            <person name="Gundlach H."/>
            <person name="Hanada K."/>
            <person name="Heyl A."/>
            <person name="Hicks K.A."/>
            <person name="Hugh J."/>
            <person name="Lohr M."/>
            <person name="Mayer K."/>
            <person name="Melkozernov A."/>
            <person name="Murata T."/>
            <person name="Nelson D."/>
            <person name="Pils B."/>
            <person name="Prigge M."/>
            <person name="Reiss B."/>
            <person name="Renner T."/>
            <person name="Rombauts S."/>
            <person name="Rushton P."/>
            <person name="Sanderfoot A."/>
            <person name="Schween G."/>
            <person name="Shiu S.-H."/>
            <person name="Stueber K."/>
            <person name="Theodoulou F.L."/>
            <person name="Tu H."/>
            <person name="Van de Peer Y."/>
            <person name="Verrier P.J."/>
            <person name="Waters E."/>
            <person name="Wood A."/>
            <person name="Yang L."/>
            <person name="Cove D."/>
            <person name="Cuming A."/>
            <person name="Hasebe M."/>
            <person name="Lucas S."/>
            <person name="Mishler D.B."/>
            <person name="Reski R."/>
            <person name="Grigoriev I."/>
            <person name="Quatrano R.S."/>
            <person name="Boore J.L."/>
        </authorList>
    </citation>
    <scope>NUCLEOTIDE SEQUENCE [LARGE SCALE GENOMIC DNA]</scope>
    <source>
        <strain evidence="3 4">cv. Gransden 2004</strain>
    </source>
</reference>
<sequence>MSHNRTVELLNPEFDWKLQTSDDRTEILNRCLDDAHELRTVWERWKGRSVHDIMDWNPGMYLPGSEHLRIYCTYFPIIISRCDNRKLVCFNSNRFLNHAPLVSSAPREWMNKPALDFLPSGVDNIIAGRGGLLVVNGSIRPRHPDLENKPIPSDPTVKSPPPPPAVGELVKPCSEHFPEQSTLVVCNPLQRTYHILPRHSHFKMHNKVAKMVLVENSPVDISDLRLPRRDKRHPDFKIYVLGEEVIETGTLEANSNKISLFTYDSRFDSWLSCSSLHDARLPPHGRTDIAIVGDRLYFGGQARTDITVRRVGGKAESTWVNKIFYVEISMSRWNQISFSIPDLANIGQTLDCQAPRVLQCQNQSAVYIATRPLRIPDVIQVWKLEIYSKLPTGGIKYVTQVPNEYFYGLMFGRINSHKAWDCSAGRNYLAFVPAFDETMPEICMYEVDKGEWNFSRRPAETGQMAKYQLAHAEWTPCFGNTLPVSNDMRKECACLDRLNPSFWNPADN</sequence>
<proteinExistence type="predicted"/>
<dbReference type="EnsemblPlants" id="Pp3c3_33100V3.2">
    <property type="protein sequence ID" value="PAC:32943501.CDS.1"/>
    <property type="gene ID" value="Pp3c3_33100"/>
</dbReference>
<reference evidence="3" key="3">
    <citation type="submission" date="2020-12" db="UniProtKB">
        <authorList>
            <consortium name="EnsemblPlants"/>
        </authorList>
    </citation>
    <scope>IDENTIFICATION</scope>
</reference>
<dbReference type="Gramene" id="Pp3c3_33100V3.2">
    <property type="protein sequence ID" value="PAC:32943501.CDS.1"/>
    <property type="gene ID" value="Pp3c3_33100"/>
</dbReference>
<keyword evidence="4" id="KW-1185">Reference proteome</keyword>
<feature type="region of interest" description="Disordered" evidence="1">
    <location>
        <begin position="144"/>
        <end position="163"/>
    </location>
</feature>
<gene>
    <name evidence="2" type="ORF">PHYPA_005305</name>
</gene>
<reference evidence="2 4" key="2">
    <citation type="journal article" date="2018" name="Plant J.">
        <title>The Physcomitrella patens chromosome-scale assembly reveals moss genome structure and evolution.</title>
        <authorList>
            <person name="Lang D."/>
            <person name="Ullrich K.K."/>
            <person name="Murat F."/>
            <person name="Fuchs J."/>
            <person name="Jenkins J."/>
            <person name="Haas F.B."/>
            <person name="Piednoel M."/>
            <person name="Gundlach H."/>
            <person name="Van Bel M."/>
            <person name="Meyberg R."/>
            <person name="Vives C."/>
            <person name="Morata J."/>
            <person name="Symeonidi A."/>
            <person name="Hiss M."/>
            <person name="Muchero W."/>
            <person name="Kamisugi Y."/>
            <person name="Saleh O."/>
            <person name="Blanc G."/>
            <person name="Decker E.L."/>
            <person name="van Gessel N."/>
            <person name="Grimwood J."/>
            <person name="Hayes R.D."/>
            <person name="Graham S.W."/>
            <person name="Gunter L.E."/>
            <person name="McDaniel S.F."/>
            <person name="Hoernstein S.N.W."/>
            <person name="Larsson A."/>
            <person name="Li F.W."/>
            <person name="Perroud P.F."/>
            <person name="Phillips J."/>
            <person name="Ranjan P."/>
            <person name="Rokshar D.S."/>
            <person name="Rothfels C.J."/>
            <person name="Schneider L."/>
            <person name="Shu S."/>
            <person name="Stevenson D.W."/>
            <person name="Thummler F."/>
            <person name="Tillich M."/>
            <person name="Villarreal Aguilar J.C."/>
            <person name="Widiez T."/>
            <person name="Wong G.K."/>
            <person name="Wymore A."/>
            <person name="Zhang Y."/>
            <person name="Zimmer A.D."/>
            <person name="Quatrano R.S."/>
            <person name="Mayer K.F.X."/>
            <person name="Goodstein D."/>
            <person name="Casacuberta J.M."/>
            <person name="Vandepoele K."/>
            <person name="Reski R."/>
            <person name="Cuming A.C."/>
            <person name="Tuskan G.A."/>
            <person name="Maumus F."/>
            <person name="Salse J."/>
            <person name="Schmutz J."/>
            <person name="Rensing S.A."/>
        </authorList>
    </citation>
    <scope>NUCLEOTIDE SEQUENCE [LARGE SCALE GENOMIC DNA]</scope>
    <source>
        <strain evidence="3 4">cv. Gransden 2004</strain>
    </source>
</reference>
<dbReference type="InterPro" id="IPR050796">
    <property type="entry name" value="SCF_F-box_component"/>
</dbReference>
<evidence type="ECO:0000256" key="1">
    <source>
        <dbReference type="SAM" id="MobiDB-lite"/>
    </source>
</evidence>
<dbReference type="Gramene" id="Pp3c3_33100V3.1">
    <property type="protein sequence ID" value="PAC:32943500.CDS.1"/>
    <property type="gene ID" value="Pp3c3_33100"/>
</dbReference>
<evidence type="ECO:0000313" key="3">
    <source>
        <dbReference type="EnsemblPlants" id="PAC:32943500.CDS.1"/>
    </source>
</evidence>
<dbReference type="HOGENOM" id="CLU_463376_0_0_1"/>
<protein>
    <submittedName>
        <fullName evidence="2 3">Uncharacterized protein</fullName>
    </submittedName>
</protein>
<dbReference type="PaxDb" id="3218-PP1S198_120V6.1"/>
<dbReference type="AlphaFoldDB" id="A9TBD9"/>
<dbReference type="EnsemblPlants" id="Pp3c3_33100V3.1">
    <property type="protein sequence ID" value="PAC:32943500.CDS.1"/>
    <property type="gene ID" value="Pp3c3_33100"/>
</dbReference>
<organism evidence="2">
    <name type="scientific">Physcomitrium patens</name>
    <name type="common">Spreading-leaved earth moss</name>
    <name type="synonym">Physcomitrella patens</name>
    <dbReference type="NCBI Taxonomy" id="3218"/>
    <lineage>
        <taxon>Eukaryota</taxon>
        <taxon>Viridiplantae</taxon>
        <taxon>Streptophyta</taxon>
        <taxon>Embryophyta</taxon>
        <taxon>Bryophyta</taxon>
        <taxon>Bryophytina</taxon>
        <taxon>Bryopsida</taxon>
        <taxon>Funariidae</taxon>
        <taxon>Funariales</taxon>
        <taxon>Funariaceae</taxon>
        <taxon>Physcomitrium</taxon>
    </lineage>
</organism>